<sequence>MGMKNQLSEWYDPSANPVYQTITKIRFPRQQGHATGFFYNSDDKTYLVTNRHVVSPDDDEVQDPDSIRIFTRPVDSLGDREYHDISLNEGEGKSWFTHPIHDADIAVLPLDFELDCVNHRIGIDEERPVETGSLAYNEDSILSEKDRVLPGNRAQVVGYPGDYVDQQYGFPVTRNAVVSTQYGFPFDGNPIFLTDARMHPGTSGSPVVAGPETLIIHGGLDLWGPAYKLLGVHSATLQQSTVDKDDERMLELNTTWYAELIEEILFLKDTDIEELDDQENN</sequence>
<gene>
    <name evidence="1" type="ORF">E5139_07975</name>
</gene>
<dbReference type="SUPFAM" id="SSF50494">
    <property type="entry name" value="Trypsin-like serine proteases"/>
    <property type="match status" value="1"/>
</dbReference>
<reference evidence="1 2" key="2">
    <citation type="submission" date="2019-04" db="EMBL/GenBank/DDBJ databases">
        <authorList>
            <person name="Yang S."/>
            <person name="Wei W."/>
        </authorList>
    </citation>
    <scope>NUCLEOTIDE SEQUENCE [LARGE SCALE GENOMIC DNA]</scope>
    <source>
        <strain evidence="2">ZP60</strain>
    </source>
</reference>
<keyword evidence="1" id="KW-0378">Hydrolase</keyword>
<dbReference type="GO" id="GO:0008233">
    <property type="term" value="F:peptidase activity"/>
    <property type="evidence" value="ECO:0007669"/>
    <property type="project" value="UniProtKB-KW"/>
</dbReference>
<dbReference type="AlphaFoldDB" id="A0A4D6KK67"/>
<reference evidence="1 2" key="1">
    <citation type="submission" date="2019-04" db="EMBL/GenBank/DDBJ databases">
        <title>Complete genome sequence of Arthrobacter sp. ZXY-2 associated with effective atrazine degradation and salt adaptation.</title>
        <authorList>
            <person name="Zhao X."/>
        </authorList>
    </citation>
    <scope>NUCLEOTIDE SEQUENCE [LARGE SCALE GENOMIC DNA]</scope>
    <source>
        <strain evidence="2">ZP60</strain>
    </source>
</reference>
<dbReference type="Gene3D" id="2.40.10.10">
    <property type="entry name" value="Trypsin-like serine proteases"/>
    <property type="match status" value="2"/>
</dbReference>
<dbReference type="GO" id="GO:0006508">
    <property type="term" value="P:proteolysis"/>
    <property type="evidence" value="ECO:0007669"/>
    <property type="project" value="UniProtKB-KW"/>
</dbReference>
<keyword evidence="1" id="KW-0645">Protease</keyword>
<protein>
    <submittedName>
        <fullName evidence="1">Serine protease</fullName>
    </submittedName>
</protein>
<dbReference type="GeneID" id="42178865"/>
<dbReference type="Pfam" id="PF13365">
    <property type="entry name" value="Trypsin_2"/>
    <property type="match status" value="1"/>
</dbReference>
<name>A0A4D6KK67_9EURY</name>
<accession>A0A4D6KK67</accession>
<dbReference type="InterPro" id="IPR043504">
    <property type="entry name" value="Peptidase_S1_PA_chymotrypsin"/>
</dbReference>
<dbReference type="KEGG" id="halz:E5139_07975"/>
<proteinExistence type="predicted"/>
<dbReference type="RefSeq" id="WP_015761937.1">
    <property type="nucleotide sequence ID" value="NZ_CP039375.1"/>
</dbReference>
<dbReference type="Proteomes" id="UP000297053">
    <property type="component" value="Chromosome"/>
</dbReference>
<dbReference type="EMBL" id="CP039375">
    <property type="protein sequence ID" value="QCD65576.1"/>
    <property type="molecule type" value="Genomic_DNA"/>
</dbReference>
<evidence type="ECO:0000313" key="1">
    <source>
        <dbReference type="EMBL" id="QCD65576.1"/>
    </source>
</evidence>
<organism evidence="1 2">
    <name type="scientific">Halomicrobium mukohataei</name>
    <dbReference type="NCBI Taxonomy" id="57705"/>
    <lineage>
        <taxon>Archaea</taxon>
        <taxon>Methanobacteriati</taxon>
        <taxon>Methanobacteriota</taxon>
        <taxon>Stenosarchaea group</taxon>
        <taxon>Halobacteria</taxon>
        <taxon>Halobacteriales</taxon>
        <taxon>Haloarculaceae</taxon>
        <taxon>Halomicrobium</taxon>
    </lineage>
</organism>
<evidence type="ECO:0000313" key="2">
    <source>
        <dbReference type="Proteomes" id="UP000297053"/>
    </source>
</evidence>
<dbReference type="InterPro" id="IPR009003">
    <property type="entry name" value="Peptidase_S1_PA"/>
</dbReference>